<evidence type="ECO:0000259" key="1">
    <source>
        <dbReference type="PROSITE" id="PS50914"/>
    </source>
</evidence>
<gene>
    <name evidence="2" type="ORF">GCM10016272_26010</name>
</gene>
<dbReference type="Gene3D" id="3.40.1520.20">
    <property type="match status" value="1"/>
</dbReference>
<sequence length="284" mass="30698">MTRMHLRTAIFGSSRRTAIGVMLMTGLVLVSTGCSTNYLTNSTEGTYGVPMTERTIPQRLLDRSIEHTVKINVYGLKEDLQQSSRMGIDSFNSEVLLTGEVPTEAIKAEVEKVVSSMPDVRRVYNELNVSASKGYSSTVHDGYITSKLLAKVAANDGVKASQIKAVTDNGVVYIMGRMTPTQQSHLIDIANDTIGITELVLLTTVVDDRGVKLAEDDIMYENNLANPTMVPAIDSNVASNSNSNVNNTVTPNATSTATPIVITEEGESVNQPSSSPYIDLYQGQ</sequence>
<accession>A0ABQ3GX50</accession>
<dbReference type="InterPro" id="IPR051686">
    <property type="entry name" value="Lipoprotein_DolP"/>
</dbReference>
<dbReference type="Proteomes" id="UP000610203">
    <property type="component" value="Unassembled WGS sequence"/>
</dbReference>
<dbReference type="InterPro" id="IPR014004">
    <property type="entry name" value="Transpt-assoc_nodulatn_dom_bac"/>
</dbReference>
<reference evidence="3" key="1">
    <citation type="journal article" date="2019" name="Int. J. Syst. Evol. Microbiol.">
        <title>The Global Catalogue of Microorganisms (GCM) 10K type strain sequencing project: providing services to taxonomists for standard genome sequencing and annotation.</title>
        <authorList>
            <consortium name="The Broad Institute Genomics Platform"/>
            <consortium name="The Broad Institute Genome Sequencing Center for Infectious Disease"/>
            <person name="Wu L."/>
            <person name="Ma J."/>
        </authorList>
    </citation>
    <scope>NUCLEOTIDE SEQUENCE [LARGE SCALE GENOMIC DNA]</scope>
    <source>
        <strain evidence="3">KCTC 42280</strain>
    </source>
</reference>
<evidence type="ECO:0000313" key="3">
    <source>
        <dbReference type="Proteomes" id="UP000610203"/>
    </source>
</evidence>
<dbReference type="RefSeq" id="WP_189586758.1">
    <property type="nucleotide sequence ID" value="NZ_BMZR01000008.1"/>
</dbReference>
<organism evidence="2 3">
    <name type="scientific">Psychrobacter glaciei</name>
    <dbReference type="NCBI Taxonomy" id="619771"/>
    <lineage>
        <taxon>Bacteria</taxon>
        <taxon>Pseudomonadati</taxon>
        <taxon>Pseudomonadota</taxon>
        <taxon>Gammaproteobacteria</taxon>
        <taxon>Moraxellales</taxon>
        <taxon>Moraxellaceae</taxon>
        <taxon>Psychrobacter</taxon>
    </lineage>
</organism>
<dbReference type="Pfam" id="PF04972">
    <property type="entry name" value="BON"/>
    <property type="match status" value="2"/>
</dbReference>
<dbReference type="PROSITE" id="PS51257">
    <property type="entry name" value="PROKAR_LIPOPROTEIN"/>
    <property type="match status" value="1"/>
</dbReference>
<proteinExistence type="predicted"/>
<dbReference type="EMBL" id="BMZR01000008">
    <property type="protein sequence ID" value="GHD37634.1"/>
    <property type="molecule type" value="Genomic_DNA"/>
</dbReference>
<evidence type="ECO:0000313" key="2">
    <source>
        <dbReference type="EMBL" id="GHD37634.1"/>
    </source>
</evidence>
<name>A0ABQ3GX50_9GAMM</name>
<dbReference type="PROSITE" id="PS50914">
    <property type="entry name" value="BON"/>
    <property type="match status" value="1"/>
</dbReference>
<keyword evidence="3" id="KW-1185">Reference proteome</keyword>
<protein>
    <recommendedName>
        <fullName evidence="1">BON domain-containing protein</fullName>
    </recommendedName>
</protein>
<dbReference type="PANTHER" id="PTHR34606:SF15">
    <property type="entry name" value="BON DOMAIN-CONTAINING PROTEIN"/>
    <property type="match status" value="1"/>
</dbReference>
<comment type="caution">
    <text evidence="2">The sequence shown here is derived from an EMBL/GenBank/DDBJ whole genome shotgun (WGS) entry which is preliminary data.</text>
</comment>
<dbReference type="PANTHER" id="PTHR34606">
    <property type="entry name" value="BON DOMAIN-CONTAINING PROTEIN"/>
    <property type="match status" value="1"/>
</dbReference>
<dbReference type="InterPro" id="IPR007055">
    <property type="entry name" value="BON_dom"/>
</dbReference>
<feature type="domain" description="BON" evidence="1">
    <location>
        <begin position="61"/>
        <end position="131"/>
    </location>
</feature>
<dbReference type="SMART" id="SM00749">
    <property type="entry name" value="BON"/>
    <property type="match status" value="2"/>
</dbReference>